<comment type="caution">
    <text evidence="2">The sequence shown here is derived from an EMBL/GenBank/DDBJ whole genome shotgun (WGS) entry which is preliminary data.</text>
</comment>
<dbReference type="Proteomes" id="UP001235064">
    <property type="component" value="Unassembled WGS sequence"/>
</dbReference>
<dbReference type="RefSeq" id="WP_286290333.1">
    <property type="nucleotide sequence ID" value="NZ_JASXSZ010000007.1"/>
</dbReference>
<comment type="similarity">
    <text evidence="1">Belongs to the BtpA family.</text>
</comment>
<evidence type="ECO:0000256" key="1">
    <source>
        <dbReference type="ARBA" id="ARBA00006007"/>
    </source>
</evidence>
<dbReference type="InterPro" id="IPR011060">
    <property type="entry name" value="RibuloseP-bd_barrel"/>
</dbReference>
<name>A0ABT7N3L6_9MICO</name>
<dbReference type="InterPro" id="IPR005137">
    <property type="entry name" value="BtpA"/>
</dbReference>
<dbReference type="PANTHER" id="PTHR21381:SF3">
    <property type="entry name" value="SGC REGION PROTEIN SGCQ-RELATED"/>
    <property type="match status" value="1"/>
</dbReference>
<dbReference type="SUPFAM" id="SSF51366">
    <property type="entry name" value="Ribulose-phoshate binding barrel"/>
    <property type="match status" value="1"/>
</dbReference>
<keyword evidence="3" id="KW-1185">Reference proteome</keyword>
<organism evidence="2 3">
    <name type="scientific">Microbacterium candidum</name>
    <dbReference type="NCBI Taxonomy" id="3041922"/>
    <lineage>
        <taxon>Bacteria</taxon>
        <taxon>Bacillati</taxon>
        <taxon>Actinomycetota</taxon>
        <taxon>Actinomycetes</taxon>
        <taxon>Micrococcales</taxon>
        <taxon>Microbacteriaceae</taxon>
        <taxon>Microbacterium</taxon>
    </lineage>
</organism>
<reference evidence="2 3" key="1">
    <citation type="submission" date="2023-06" db="EMBL/GenBank/DDBJ databases">
        <title>Microbacterium sp. nov., isolated from a waste landfill.</title>
        <authorList>
            <person name="Wen W."/>
        </authorList>
    </citation>
    <scope>NUCLEOTIDE SEQUENCE [LARGE SCALE GENOMIC DNA]</scope>
    <source>
        <strain evidence="2 3">ASV49</strain>
    </source>
</reference>
<accession>A0ABT7N3L6</accession>
<dbReference type="EMBL" id="JASXSZ010000007">
    <property type="protein sequence ID" value="MDL9981268.1"/>
    <property type="molecule type" value="Genomic_DNA"/>
</dbReference>
<evidence type="ECO:0000313" key="3">
    <source>
        <dbReference type="Proteomes" id="UP001235064"/>
    </source>
</evidence>
<protein>
    <submittedName>
        <fullName evidence="2">BtpA/SgcQ family protein</fullName>
    </submittedName>
</protein>
<evidence type="ECO:0000313" key="2">
    <source>
        <dbReference type="EMBL" id="MDL9981268.1"/>
    </source>
</evidence>
<sequence>MTAPTIRRTFDAVFRSKPLLAMLHLKGEDPDDRLARAVAEIDILVEAGVDAVIVENYFGGVSDMERVLAHLASRPDPITYGVNALDQDARGFELAREYDASFLQLDSVAGHLPAAADAEFASWLAEERGRTNAVLLGGVRFKYQPYLSGNPLDVDLTLATDRCDAVVVTGSGTGVQTDGEKIAEFRRLLPAGFPLIVGAGVTVDNAAEQLASTDGAIVGSYLKDTHTDNGDVDPQHAAELVAAFARVRNDVASVVEGAS</sequence>
<dbReference type="Pfam" id="PF03437">
    <property type="entry name" value="BtpA"/>
    <property type="match status" value="1"/>
</dbReference>
<proteinExistence type="inferred from homology"/>
<dbReference type="PANTHER" id="PTHR21381">
    <property type="entry name" value="ZGC:162297"/>
    <property type="match status" value="1"/>
</dbReference>
<gene>
    <name evidence="2" type="ORF">QSV35_18210</name>
</gene>